<dbReference type="KEGG" id="bcoh:BC6307_20045"/>
<proteinExistence type="predicted"/>
<organism evidence="2 3">
    <name type="scientific">Sutcliffiella cohnii</name>
    <dbReference type="NCBI Taxonomy" id="33932"/>
    <lineage>
        <taxon>Bacteria</taxon>
        <taxon>Bacillati</taxon>
        <taxon>Bacillota</taxon>
        <taxon>Bacilli</taxon>
        <taxon>Bacillales</taxon>
        <taxon>Bacillaceae</taxon>
        <taxon>Sutcliffiella</taxon>
    </lineage>
</organism>
<feature type="transmembrane region" description="Helical" evidence="1">
    <location>
        <begin position="30"/>
        <end position="48"/>
    </location>
</feature>
<gene>
    <name evidence="2" type="ORF">BC6307_20045</name>
</gene>
<dbReference type="Pfam" id="PF17248">
    <property type="entry name" value="DUF5317"/>
    <property type="match status" value="1"/>
</dbReference>
<name>A0A223KV83_9BACI</name>
<evidence type="ECO:0008006" key="4">
    <source>
        <dbReference type="Google" id="ProtNLM"/>
    </source>
</evidence>
<dbReference type="STRING" id="1314751.GCA_001591425_04528"/>
<protein>
    <recommendedName>
        <fullName evidence="4">DUF5317 domain-containing protein</fullName>
    </recommendedName>
</protein>
<reference evidence="2 3" key="1">
    <citation type="submission" date="2016-12" db="EMBL/GenBank/DDBJ databases">
        <title>The whole genome sequencing and assembly of Bacillus cohnii DSM 6307T strain.</title>
        <authorList>
            <person name="Lee Y.-J."/>
            <person name="Yi H."/>
            <person name="Bahn Y.-S."/>
            <person name="Kim J.F."/>
            <person name="Lee D.-W."/>
        </authorList>
    </citation>
    <scope>NUCLEOTIDE SEQUENCE [LARGE SCALE GENOMIC DNA]</scope>
    <source>
        <strain evidence="2 3">DSM 6307</strain>
    </source>
</reference>
<keyword evidence="1" id="KW-0812">Transmembrane</keyword>
<feature type="transmembrane region" description="Helical" evidence="1">
    <location>
        <begin position="6"/>
        <end position="23"/>
    </location>
</feature>
<dbReference type="Proteomes" id="UP000215224">
    <property type="component" value="Chromosome"/>
</dbReference>
<dbReference type="InterPro" id="IPR035168">
    <property type="entry name" value="DUF5317"/>
</dbReference>
<accession>A0A223KV83</accession>
<sequence>MVYDGILVGIIVALLRGGNFSKFAELKFKYALVFPILLIVQITIFAIQNKFELVGNYSNITFMLIYVIGIYLLWLNREHRGFNLILVGVVLNFIVMAVNGGRMPVSIEASQMLDPYFVEALTNSLYGKHEAITEATRLAFLGDIIPLQAPYPKEQVISIGDVIMNIGVFIFIQYVMVESRKNANKVSSSTN</sequence>
<keyword evidence="1" id="KW-1133">Transmembrane helix</keyword>
<keyword evidence="3" id="KW-1185">Reference proteome</keyword>
<evidence type="ECO:0000313" key="3">
    <source>
        <dbReference type="Proteomes" id="UP000215224"/>
    </source>
</evidence>
<dbReference type="EMBL" id="CP018866">
    <property type="protein sequence ID" value="AST93391.1"/>
    <property type="molecule type" value="Genomic_DNA"/>
</dbReference>
<evidence type="ECO:0000313" key="2">
    <source>
        <dbReference type="EMBL" id="AST93391.1"/>
    </source>
</evidence>
<evidence type="ECO:0000256" key="1">
    <source>
        <dbReference type="SAM" id="Phobius"/>
    </source>
</evidence>
<dbReference type="RefSeq" id="WP_066420873.1">
    <property type="nucleotide sequence ID" value="NZ_CP018866.1"/>
</dbReference>
<feature type="transmembrane region" description="Helical" evidence="1">
    <location>
        <begin position="156"/>
        <end position="177"/>
    </location>
</feature>
<keyword evidence="1" id="KW-0472">Membrane</keyword>
<feature type="transmembrane region" description="Helical" evidence="1">
    <location>
        <begin position="54"/>
        <end position="74"/>
    </location>
</feature>
<feature type="transmembrane region" description="Helical" evidence="1">
    <location>
        <begin position="81"/>
        <end position="98"/>
    </location>
</feature>
<dbReference type="AlphaFoldDB" id="A0A223KV83"/>